<dbReference type="Gene3D" id="4.10.240.10">
    <property type="entry name" value="Zn(2)-C6 fungal-type DNA-binding domain"/>
    <property type="match status" value="1"/>
</dbReference>
<keyword evidence="4" id="KW-0539">Nucleus</keyword>
<protein>
    <recommendedName>
        <fullName evidence="6">Zn(2)-C6 fungal-type domain-containing protein</fullName>
    </recommendedName>
</protein>
<keyword evidence="1" id="KW-0805">Transcription regulation</keyword>
<dbReference type="PROSITE" id="PS50048">
    <property type="entry name" value="ZN2_CY6_FUNGAL_2"/>
    <property type="match status" value="1"/>
</dbReference>
<dbReference type="PROSITE" id="PS00463">
    <property type="entry name" value="ZN2_CY6_FUNGAL_1"/>
    <property type="match status" value="1"/>
</dbReference>
<evidence type="ECO:0000256" key="4">
    <source>
        <dbReference type="ARBA" id="ARBA00023242"/>
    </source>
</evidence>
<evidence type="ECO:0000313" key="8">
    <source>
        <dbReference type="Proteomes" id="UP001230504"/>
    </source>
</evidence>
<evidence type="ECO:0000256" key="5">
    <source>
        <dbReference type="SAM" id="MobiDB-lite"/>
    </source>
</evidence>
<dbReference type="GO" id="GO:0000981">
    <property type="term" value="F:DNA-binding transcription factor activity, RNA polymerase II-specific"/>
    <property type="evidence" value="ECO:0007669"/>
    <property type="project" value="InterPro"/>
</dbReference>
<proteinExistence type="predicted"/>
<comment type="caution">
    <text evidence="7">The sequence shown here is derived from an EMBL/GenBank/DDBJ whole genome shotgun (WGS) entry which is preliminary data.</text>
</comment>
<evidence type="ECO:0000256" key="2">
    <source>
        <dbReference type="ARBA" id="ARBA00023125"/>
    </source>
</evidence>
<dbReference type="PANTHER" id="PTHR31069">
    <property type="entry name" value="OLEATE-ACTIVATED TRANSCRIPTION FACTOR 1-RELATED"/>
    <property type="match status" value="1"/>
</dbReference>
<keyword evidence="2" id="KW-0238">DNA-binding</keyword>
<dbReference type="AlphaFoldDB" id="A0AAD8QF67"/>
<feature type="domain" description="Zn(2)-C6 fungal-type" evidence="6">
    <location>
        <begin position="19"/>
        <end position="49"/>
    </location>
</feature>
<feature type="region of interest" description="Disordered" evidence="5">
    <location>
        <begin position="281"/>
        <end position="302"/>
    </location>
</feature>
<keyword evidence="8" id="KW-1185">Reference proteome</keyword>
<reference evidence="7" key="1">
    <citation type="submission" date="2021-06" db="EMBL/GenBank/DDBJ databases">
        <title>Comparative genomics, transcriptomics and evolutionary studies reveal genomic signatures of adaptation to plant cell wall in hemibiotrophic fungi.</title>
        <authorList>
            <consortium name="DOE Joint Genome Institute"/>
            <person name="Baroncelli R."/>
            <person name="Diaz J.F."/>
            <person name="Benocci T."/>
            <person name="Peng M."/>
            <person name="Battaglia E."/>
            <person name="Haridas S."/>
            <person name="Andreopoulos W."/>
            <person name="Labutti K."/>
            <person name="Pangilinan J."/>
            <person name="Floch G.L."/>
            <person name="Makela M.R."/>
            <person name="Henrissat B."/>
            <person name="Grigoriev I.V."/>
            <person name="Crouch J.A."/>
            <person name="De Vries R.P."/>
            <person name="Sukno S.A."/>
            <person name="Thon M.R."/>
        </authorList>
    </citation>
    <scope>NUCLEOTIDE SEQUENCE</scope>
    <source>
        <strain evidence="7">CBS 125086</strain>
    </source>
</reference>
<dbReference type="SMART" id="SM00066">
    <property type="entry name" value="GAL4"/>
    <property type="match status" value="1"/>
</dbReference>
<accession>A0AAD8QF67</accession>
<dbReference type="GeneID" id="85435132"/>
<dbReference type="InterPro" id="IPR050675">
    <property type="entry name" value="OAF3"/>
</dbReference>
<sequence>MPRPKKPGAPEPKRRSRNGCWPCKARKVKCGEEHPTCINCQKTGETCDYSVRLNWEGRRTKRSLSFGIATETAQSPKAPVQFQPSSFSHTFPISNSVPQIRPKPTIRRSQTAPQSVEPGKRKLEPLGALEDYPNKVEPDSLHAIPRRQAQTLAPSPMSAQHTVDSFTSMPIFHQTVPEDTGILPIAHKRTRSLAESSDSGGPRQHSYISSPASLTGSSPPVSRLRSRTGSTSVGSPLTPVSLVLRSEDDTRSPILSLPSPVSPGSSRLSVNYLLSGSPRTPYGRSTSVSLSSGTPLGSETIEGGADEADEAVFYGYDHGIKDTDINHNDDFRAISQMTTYVPHDSAFPVGVHNKEPWRFELTHATSVGDGYYSQPVPIRIPHNLQPLPPKLRDNSMNLLYFSHSQSSRAL</sequence>
<evidence type="ECO:0000256" key="3">
    <source>
        <dbReference type="ARBA" id="ARBA00023163"/>
    </source>
</evidence>
<feature type="region of interest" description="Disordered" evidence="5">
    <location>
        <begin position="190"/>
        <end position="239"/>
    </location>
</feature>
<feature type="compositionally biased region" description="Polar residues" evidence="5">
    <location>
        <begin position="281"/>
        <end position="297"/>
    </location>
</feature>
<evidence type="ECO:0000313" key="7">
    <source>
        <dbReference type="EMBL" id="KAK1600297.1"/>
    </source>
</evidence>
<evidence type="ECO:0000256" key="1">
    <source>
        <dbReference type="ARBA" id="ARBA00023015"/>
    </source>
</evidence>
<dbReference type="InterPro" id="IPR001138">
    <property type="entry name" value="Zn2Cys6_DnaBD"/>
</dbReference>
<dbReference type="GO" id="GO:0003677">
    <property type="term" value="F:DNA binding"/>
    <property type="evidence" value="ECO:0007669"/>
    <property type="project" value="UniProtKB-KW"/>
</dbReference>
<dbReference type="Proteomes" id="UP001230504">
    <property type="component" value="Unassembled WGS sequence"/>
</dbReference>
<keyword evidence="3" id="KW-0804">Transcription</keyword>
<evidence type="ECO:0000259" key="6">
    <source>
        <dbReference type="PROSITE" id="PS50048"/>
    </source>
</evidence>
<feature type="region of interest" description="Disordered" evidence="5">
    <location>
        <begin position="91"/>
        <end position="124"/>
    </location>
</feature>
<gene>
    <name evidence="7" type="ORF">LY79DRAFT_13466</name>
</gene>
<organism evidence="7 8">
    <name type="scientific">Colletotrichum navitas</name>
    <dbReference type="NCBI Taxonomy" id="681940"/>
    <lineage>
        <taxon>Eukaryota</taxon>
        <taxon>Fungi</taxon>
        <taxon>Dikarya</taxon>
        <taxon>Ascomycota</taxon>
        <taxon>Pezizomycotina</taxon>
        <taxon>Sordariomycetes</taxon>
        <taxon>Hypocreomycetidae</taxon>
        <taxon>Glomerellales</taxon>
        <taxon>Glomerellaceae</taxon>
        <taxon>Colletotrichum</taxon>
        <taxon>Colletotrichum graminicola species complex</taxon>
    </lineage>
</organism>
<name>A0AAD8QF67_9PEZI</name>
<dbReference type="RefSeq" id="XP_060420793.1">
    <property type="nucleotide sequence ID" value="XM_060550892.1"/>
</dbReference>
<dbReference type="SUPFAM" id="SSF57701">
    <property type="entry name" value="Zn2/Cys6 DNA-binding domain"/>
    <property type="match status" value="1"/>
</dbReference>
<dbReference type="EMBL" id="JAHLJV010000001">
    <property type="protein sequence ID" value="KAK1600297.1"/>
    <property type="molecule type" value="Genomic_DNA"/>
</dbReference>
<dbReference type="PANTHER" id="PTHR31069:SF32">
    <property type="entry name" value="ARGININE METABOLISM REGULATION PROTEIN II"/>
    <property type="match status" value="1"/>
</dbReference>
<dbReference type="GO" id="GO:0008270">
    <property type="term" value="F:zinc ion binding"/>
    <property type="evidence" value="ECO:0007669"/>
    <property type="project" value="InterPro"/>
</dbReference>
<feature type="compositionally biased region" description="Polar residues" evidence="5">
    <location>
        <begin position="206"/>
        <end position="220"/>
    </location>
</feature>
<dbReference type="Pfam" id="PF00172">
    <property type="entry name" value="Zn_clus"/>
    <property type="match status" value="1"/>
</dbReference>
<dbReference type="InterPro" id="IPR036864">
    <property type="entry name" value="Zn2-C6_fun-type_DNA-bd_sf"/>
</dbReference>
<dbReference type="CDD" id="cd00067">
    <property type="entry name" value="GAL4"/>
    <property type="match status" value="1"/>
</dbReference>